<comment type="catalytic activity">
    <reaction evidence="12">
        <text>12-hydroxy-(5Z,8Z,10E,14Z)-eicosatetraenoate + ATP + CoA = 12-hydroxy-(5Z,8Z,10E,14Z)-eicosatetraenoyl-CoA + AMP + diphosphate</text>
        <dbReference type="Rhea" id="RHEA:52112"/>
        <dbReference type="ChEBI" id="CHEBI:30616"/>
        <dbReference type="ChEBI" id="CHEBI:33019"/>
        <dbReference type="ChEBI" id="CHEBI:57287"/>
        <dbReference type="ChEBI" id="CHEBI:90718"/>
        <dbReference type="ChEBI" id="CHEBI:136408"/>
        <dbReference type="ChEBI" id="CHEBI:456215"/>
    </reaction>
    <physiologicalReaction direction="left-to-right" evidence="12">
        <dbReference type="Rhea" id="RHEA:52113"/>
    </physiologicalReaction>
</comment>
<comment type="caution">
    <text evidence="21">The sequence shown here is derived from an EMBL/GenBank/DDBJ whole genome shotgun (WGS) entry which is preliminary data.</text>
</comment>
<evidence type="ECO:0000256" key="7">
    <source>
        <dbReference type="ARBA" id="ARBA00022840"/>
    </source>
</evidence>
<accession>A0A3S3Q9G5</accession>
<evidence type="ECO:0000256" key="18">
    <source>
        <dbReference type="SAM" id="Phobius"/>
    </source>
</evidence>
<evidence type="ECO:0000259" key="19">
    <source>
        <dbReference type="SMART" id="SM00752"/>
    </source>
</evidence>
<evidence type="ECO:0000313" key="22">
    <source>
        <dbReference type="Proteomes" id="UP000285301"/>
    </source>
</evidence>
<organism evidence="21 22">
    <name type="scientific">Dinothrombium tinctorium</name>
    <dbReference type="NCBI Taxonomy" id="1965070"/>
    <lineage>
        <taxon>Eukaryota</taxon>
        <taxon>Metazoa</taxon>
        <taxon>Ecdysozoa</taxon>
        <taxon>Arthropoda</taxon>
        <taxon>Chelicerata</taxon>
        <taxon>Arachnida</taxon>
        <taxon>Acari</taxon>
        <taxon>Acariformes</taxon>
        <taxon>Trombidiformes</taxon>
        <taxon>Prostigmata</taxon>
        <taxon>Anystina</taxon>
        <taxon>Parasitengona</taxon>
        <taxon>Trombidioidea</taxon>
        <taxon>Trombidiidae</taxon>
        <taxon>Dinothrombium</taxon>
    </lineage>
</organism>
<evidence type="ECO:0000256" key="3">
    <source>
        <dbReference type="ARBA" id="ARBA00022598"/>
    </source>
</evidence>
<keyword evidence="3 17" id="KW-0436">Ligase</keyword>
<comment type="catalytic activity">
    <reaction evidence="15">
        <text>(E)-hexadec-2-enoate + ATP + CoA = (2E)-hexadecenoyl-CoA + AMP + diphosphate</text>
        <dbReference type="Rhea" id="RHEA:36139"/>
        <dbReference type="ChEBI" id="CHEBI:30616"/>
        <dbReference type="ChEBI" id="CHEBI:33019"/>
        <dbReference type="ChEBI" id="CHEBI:57287"/>
        <dbReference type="ChEBI" id="CHEBI:61526"/>
        <dbReference type="ChEBI" id="CHEBI:72745"/>
        <dbReference type="ChEBI" id="CHEBI:456215"/>
    </reaction>
    <physiologicalReaction direction="left-to-right" evidence="15">
        <dbReference type="Rhea" id="RHEA:36140"/>
    </physiologicalReaction>
</comment>
<dbReference type="Pfam" id="PF22777">
    <property type="entry name" value="VKGC_lumenal_dom"/>
    <property type="match status" value="1"/>
</dbReference>
<evidence type="ECO:0000256" key="4">
    <source>
        <dbReference type="ARBA" id="ARBA00022692"/>
    </source>
</evidence>
<feature type="transmembrane region" description="Helical" evidence="18">
    <location>
        <begin position="823"/>
        <end position="842"/>
    </location>
</feature>
<evidence type="ECO:0000256" key="14">
    <source>
        <dbReference type="ARBA" id="ARBA00024548"/>
    </source>
</evidence>
<dbReference type="InterPro" id="IPR000873">
    <property type="entry name" value="AMP-dep_synth/lig_dom"/>
</dbReference>
<evidence type="ECO:0000256" key="5">
    <source>
        <dbReference type="ARBA" id="ARBA00022741"/>
    </source>
</evidence>
<dbReference type="OrthoDB" id="1700726at2759"/>
<dbReference type="InterPro" id="IPR045311">
    <property type="entry name" value="LC-FACS_euk"/>
</dbReference>
<feature type="transmembrane region" description="Helical" evidence="18">
    <location>
        <begin position="978"/>
        <end position="997"/>
    </location>
</feature>
<dbReference type="SUPFAM" id="SSF56801">
    <property type="entry name" value="Acetyl-CoA synthetase-like"/>
    <property type="match status" value="1"/>
</dbReference>
<evidence type="ECO:0000256" key="11">
    <source>
        <dbReference type="ARBA" id="ARBA00024484"/>
    </source>
</evidence>
<keyword evidence="5 17" id="KW-0547">Nucleotide-binding</keyword>
<dbReference type="SMART" id="SM00752">
    <property type="entry name" value="HTTM"/>
    <property type="match status" value="1"/>
</dbReference>
<evidence type="ECO:0000256" key="17">
    <source>
        <dbReference type="RuleBase" id="RU369030"/>
    </source>
</evidence>
<feature type="transmembrane region" description="Helical" evidence="18">
    <location>
        <begin position="878"/>
        <end position="898"/>
    </location>
</feature>
<evidence type="ECO:0000256" key="10">
    <source>
        <dbReference type="ARBA" id="ARBA00024469"/>
    </source>
</evidence>
<feature type="transmembrane region" description="Helical" evidence="18">
    <location>
        <begin position="904"/>
        <end position="932"/>
    </location>
</feature>
<evidence type="ECO:0000256" key="2">
    <source>
        <dbReference type="ARBA" id="ARBA00006432"/>
    </source>
</evidence>
<comment type="catalytic activity">
    <reaction evidence="14">
        <text>(5Z,8Z,11Z,14Z)-eicosatetraenoate + ATP + CoA = (5Z,8Z,11Z,14Z)-eicosatetraenoyl-CoA + AMP + diphosphate</text>
        <dbReference type="Rhea" id="RHEA:19713"/>
        <dbReference type="ChEBI" id="CHEBI:30616"/>
        <dbReference type="ChEBI" id="CHEBI:32395"/>
        <dbReference type="ChEBI" id="CHEBI:33019"/>
        <dbReference type="ChEBI" id="CHEBI:57287"/>
        <dbReference type="ChEBI" id="CHEBI:57368"/>
        <dbReference type="ChEBI" id="CHEBI:456215"/>
        <dbReference type="EC" id="6.2.1.15"/>
    </reaction>
    <physiologicalReaction direction="left-to-right" evidence="14">
        <dbReference type="Rhea" id="RHEA:19714"/>
    </physiologicalReaction>
</comment>
<comment type="function">
    <text evidence="17">Catalyzes the conversion of long-chain fatty acids to their active form acyl-CoAs for both synthesis of cellular lipids, and degradation via beta-oxidation.</text>
</comment>
<dbReference type="GO" id="GO:0005783">
    <property type="term" value="C:endoplasmic reticulum"/>
    <property type="evidence" value="ECO:0007669"/>
    <property type="project" value="TreeGrafter"/>
</dbReference>
<dbReference type="GO" id="GO:0047676">
    <property type="term" value="F:arachidonate-CoA ligase activity"/>
    <property type="evidence" value="ECO:0007669"/>
    <property type="project" value="UniProtKB-EC"/>
</dbReference>
<comment type="similarity">
    <text evidence="2 17">Belongs to the ATP-dependent AMP-binding enzyme family.</text>
</comment>
<dbReference type="EC" id="6.2.1.3" evidence="17"/>
<keyword evidence="6 17" id="KW-0276">Fatty acid metabolism</keyword>
<evidence type="ECO:0000256" key="1">
    <source>
        <dbReference type="ARBA" id="ARBA00004127"/>
    </source>
</evidence>
<dbReference type="InterPro" id="IPR011020">
    <property type="entry name" value="HTTM-like"/>
</dbReference>
<dbReference type="GO" id="GO:0005524">
    <property type="term" value="F:ATP binding"/>
    <property type="evidence" value="ECO:0007669"/>
    <property type="project" value="UniProtKB-KW"/>
</dbReference>
<dbReference type="Proteomes" id="UP000285301">
    <property type="component" value="Unassembled WGS sequence"/>
</dbReference>
<comment type="catalytic activity">
    <reaction evidence="13">
        <text>15-hydroxy-(5Z,8Z,11Z,13E)-eicosatetraenoate + ATP + CoA = 15-hydroxy-(5Z,8Z,11Z,13E)-eicosatetraenoyl-CoA + AMP + diphosphate</text>
        <dbReference type="Rhea" id="RHEA:52116"/>
        <dbReference type="ChEBI" id="CHEBI:30616"/>
        <dbReference type="ChEBI" id="CHEBI:33019"/>
        <dbReference type="ChEBI" id="CHEBI:57287"/>
        <dbReference type="ChEBI" id="CHEBI:78832"/>
        <dbReference type="ChEBI" id="CHEBI:136409"/>
        <dbReference type="ChEBI" id="CHEBI:456215"/>
    </reaction>
    <physiologicalReaction direction="left-to-right" evidence="13">
        <dbReference type="Rhea" id="RHEA:52117"/>
    </physiologicalReaction>
</comment>
<gene>
    <name evidence="21" type="ORF">B4U79_06453</name>
    <name evidence="20" type="ORF">B4U79_09721</name>
</gene>
<keyword evidence="8 18" id="KW-1133">Transmembrane helix</keyword>
<evidence type="ECO:0000313" key="20">
    <source>
        <dbReference type="EMBL" id="RWS08768.1"/>
    </source>
</evidence>
<comment type="catalytic activity">
    <reaction evidence="10">
        <text>5-hydroxy-(6E,8Z,11Z,14Z)-eicosatetraenoate + ATP + CoA = 5-hydroxy-(6E,8Z,11Z,14Z)-eicosatetraenoyl-CoA + AMP + diphosphate</text>
        <dbReference type="Rhea" id="RHEA:52108"/>
        <dbReference type="ChEBI" id="CHEBI:30616"/>
        <dbReference type="ChEBI" id="CHEBI:33019"/>
        <dbReference type="ChEBI" id="CHEBI:57287"/>
        <dbReference type="ChEBI" id="CHEBI:65341"/>
        <dbReference type="ChEBI" id="CHEBI:136407"/>
        <dbReference type="ChEBI" id="CHEBI:456215"/>
    </reaction>
    <physiologicalReaction direction="left-to-right" evidence="10">
        <dbReference type="Rhea" id="RHEA:52109"/>
    </physiologicalReaction>
</comment>
<proteinExistence type="inferred from homology"/>
<dbReference type="PANTHER" id="PTHR43272">
    <property type="entry name" value="LONG-CHAIN-FATTY-ACID--COA LIGASE"/>
    <property type="match status" value="1"/>
</dbReference>
<evidence type="ECO:0000256" key="6">
    <source>
        <dbReference type="ARBA" id="ARBA00022832"/>
    </source>
</evidence>
<reference evidence="21 22" key="1">
    <citation type="journal article" date="2018" name="Gigascience">
        <title>Genomes of trombidid mites reveal novel predicted allergens and laterally-transferred genes associated with secondary metabolism.</title>
        <authorList>
            <person name="Dong X."/>
            <person name="Chaisiri K."/>
            <person name="Xia D."/>
            <person name="Armstrong S.D."/>
            <person name="Fang Y."/>
            <person name="Donnelly M.J."/>
            <person name="Kadowaki T."/>
            <person name="McGarry J.W."/>
            <person name="Darby A.C."/>
            <person name="Makepeace B.L."/>
        </authorList>
    </citation>
    <scope>NUCLEOTIDE SEQUENCE [LARGE SCALE GENOMIC DNA]</scope>
    <source>
        <strain evidence="21">UoL-WK</strain>
    </source>
</reference>
<dbReference type="PROSITE" id="PS00455">
    <property type="entry name" value="AMP_BINDING"/>
    <property type="match status" value="1"/>
</dbReference>
<protein>
    <recommendedName>
        <fullName evidence="17">Long-chain-fatty-acid--CoA ligase</fullName>
        <ecNumber evidence="17">6.2.1.3</ecNumber>
    </recommendedName>
</protein>
<dbReference type="PANTHER" id="PTHR43272:SF107">
    <property type="entry name" value="LONG-CHAIN-FATTY-ACID--COA LIGASE 5"/>
    <property type="match status" value="1"/>
</dbReference>
<evidence type="ECO:0000256" key="13">
    <source>
        <dbReference type="ARBA" id="ARBA00024532"/>
    </source>
</evidence>
<name>A0A3S3Q9G5_9ACAR</name>
<evidence type="ECO:0000256" key="16">
    <source>
        <dbReference type="ARBA" id="ARBA00049139"/>
    </source>
</evidence>
<comment type="subcellular location">
    <subcellularLocation>
        <location evidence="1">Endomembrane system</location>
        <topology evidence="1">Multi-pass membrane protein</topology>
    </subcellularLocation>
</comment>
<dbReference type="GO" id="GO:0016020">
    <property type="term" value="C:membrane"/>
    <property type="evidence" value="ECO:0007669"/>
    <property type="project" value="TreeGrafter"/>
</dbReference>
<comment type="catalytic activity">
    <reaction evidence="16">
        <text>hexadecanoate + ATP + CoA = hexadecanoyl-CoA + AMP + diphosphate</text>
        <dbReference type="Rhea" id="RHEA:30751"/>
        <dbReference type="ChEBI" id="CHEBI:7896"/>
        <dbReference type="ChEBI" id="CHEBI:30616"/>
        <dbReference type="ChEBI" id="CHEBI:33019"/>
        <dbReference type="ChEBI" id="CHEBI:57287"/>
        <dbReference type="ChEBI" id="CHEBI:57379"/>
        <dbReference type="ChEBI" id="CHEBI:456215"/>
    </reaction>
    <physiologicalReaction direction="left-to-right" evidence="16">
        <dbReference type="Rhea" id="RHEA:30752"/>
    </physiologicalReaction>
</comment>
<dbReference type="STRING" id="1965070.A0A3S3Q9G5"/>
<sequence>MERAEKANESWLSLTLSLAVGAVITSLTFLYMSTNKALEKIKLTLDLNKQSDQVSESTRKSLLYHTSSEKDCMRRIIEHVATLYDCPYNGIKETPNGDCLGKIDVEKKKYEWLKYEELLKRSKNFGAGLVQLGLSPGSKTNIGMYSKNCVEYTIAEYGCYHQSMVFVPLYDTFGPNACTFCINQAEISCVCVDSEIRLEALMSQAEKTKSLKYVITFDKVLESYRSKAVSFGIKCYHIDEIEKMGEESALKENPPKPSDVAVVCYTSGTTGDPKGVVLTHENVMACIAGVMFQLGEFAPNKEDTMISFLPLSHMFERCCEAACLMVGARVGYTSGDIKRLSEDFKILQPTISPVVPRVLNRIYDAVMTKAKANKITHWLLKKALASKQNEIDNNIVRNNSIWDKLVFNKIRHGMGGRIRLMVVGSAPLTSDVLNFMRCALGCIICEGYGQTECVCCCNLTIPGDGNTGHVGPPVASVYIKLVDVPDMDYYVKKGSGEICVRGTSVFQGYYKDPTKTAEALDKEGWLHTGDIGTWLENGTLRIIDRKKHLFKLSQGEYISPERVESIYVKSDLVSQVYIYGDSYKSSVVAIVVPEKEVLSAWARKNEVSGPLVDVCKDERARKAVLDDMRRIGTIDGLRSFEQAKAVFLTPEPFTIENGLLTPTMKTKREECRKVFKAEIDEIKLHEEVMPHSLAFVRIVFGFLMIIDTINERGLCVADHRWGDALTCRFPLFNFIKLLPLEWMCFLYFLMLMGALGMMIGMNFKCSCIMYLLPYVYMLLLEKSYWNNHSYLFALLAMIFTFSEANAVWSVDSYYSKQARRVKFLNYFILRFQISLVYFYAGIKKLNAEWIGGHSMYTLSSHWVFALFRTLLSKETIDLCIVHWGGFLIDISVGFLLLINVTRPIAYLLCTLFNLMNSQMFSIGMFPFVMLAVMPIHSSPDWPLKFANFIMSHKVSSERVQSVLQPRMSSTAYKQKRNTTLLITYLIIQLFLPFSHFITKGYNTWTNGIYGYSWDMMVHNWKIYHKKIMVIDKHTNSLLYLNPDIWTPNSRWTHQADMAKQMASCIGDKLRDEYGFLEIEIYFDIWISLNGRSIQRIFDPRENIANATWSPFMKPQWVLPLLHNSREWRLKIKDIETQEREQGKDIDLLFFTDFTGNKRSKDIASHYYYVAHYYYEGFIFSLNENIGKRKCSGFEIINFVDNDLTEVHLKLLAGQAMIEIDNGYKTILSEGEGIHLEPGHYHMLKSNKSKSFSFFYRYKNLTEMSISNVATSHFKDDCSASHFTRKSCATAETRESKISAHLFRWKRR</sequence>
<feature type="domain" description="HTTM-like" evidence="19">
    <location>
        <begin position="685"/>
        <end position="941"/>
    </location>
</feature>
<feature type="transmembrane region" description="Helical" evidence="18">
    <location>
        <begin position="12"/>
        <end position="32"/>
    </location>
</feature>
<dbReference type="Pfam" id="PF05090">
    <property type="entry name" value="HTTM"/>
    <property type="match status" value="1"/>
</dbReference>
<feature type="transmembrane region" description="Helical" evidence="18">
    <location>
        <begin position="745"/>
        <end position="771"/>
    </location>
</feature>
<dbReference type="InterPro" id="IPR020845">
    <property type="entry name" value="AMP-binding_CS"/>
</dbReference>
<feature type="transmembrane region" description="Helical" evidence="18">
    <location>
        <begin position="791"/>
        <end position="811"/>
    </location>
</feature>
<keyword evidence="4 18" id="KW-0812">Transmembrane</keyword>
<comment type="catalytic activity">
    <reaction evidence="11">
        <text>a long-chain fatty acid + ATP + CoA = a long-chain fatty acyl-CoA + AMP + diphosphate</text>
        <dbReference type="Rhea" id="RHEA:15421"/>
        <dbReference type="ChEBI" id="CHEBI:30616"/>
        <dbReference type="ChEBI" id="CHEBI:33019"/>
        <dbReference type="ChEBI" id="CHEBI:57287"/>
        <dbReference type="ChEBI" id="CHEBI:57560"/>
        <dbReference type="ChEBI" id="CHEBI:83139"/>
        <dbReference type="ChEBI" id="CHEBI:456215"/>
        <dbReference type="EC" id="6.2.1.3"/>
    </reaction>
    <physiologicalReaction direction="left-to-right" evidence="11">
        <dbReference type="Rhea" id="RHEA:15422"/>
    </physiologicalReaction>
</comment>
<evidence type="ECO:0000313" key="21">
    <source>
        <dbReference type="EMBL" id="RWS16283.1"/>
    </source>
</evidence>
<evidence type="ECO:0000256" key="9">
    <source>
        <dbReference type="ARBA" id="ARBA00023136"/>
    </source>
</evidence>
<dbReference type="InterPro" id="IPR053935">
    <property type="entry name" value="VKGC_lumenal_dom"/>
</dbReference>
<dbReference type="EMBL" id="NCKU01000257">
    <property type="protein sequence ID" value="RWS16283.1"/>
    <property type="molecule type" value="Genomic_DNA"/>
</dbReference>
<evidence type="ECO:0000256" key="12">
    <source>
        <dbReference type="ARBA" id="ARBA00024495"/>
    </source>
</evidence>
<keyword evidence="22" id="KW-1185">Reference proteome</keyword>
<reference evidence="21" key="2">
    <citation type="submission" date="2018-11" db="EMBL/GenBank/DDBJ databases">
        <title>Trombidioid mite genomics.</title>
        <authorList>
            <person name="Dong X."/>
        </authorList>
    </citation>
    <scope>NUCLEOTIDE SEQUENCE</scope>
    <source>
        <strain evidence="21">UoL-WK</strain>
    </source>
</reference>
<evidence type="ECO:0000256" key="8">
    <source>
        <dbReference type="ARBA" id="ARBA00022989"/>
    </source>
</evidence>
<evidence type="ECO:0000256" key="15">
    <source>
        <dbReference type="ARBA" id="ARBA00024565"/>
    </source>
</evidence>
<dbReference type="EMBL" id="NCKU01002797">
    <property type="protein sequence ID" value="RWS08768.1"/>
    <property type="molecule type" value="Genomic_DNA"/>
</dbReference>
<dbReference type="CDD" id="cd05927">
    <property type="entry name" value="LC-FACS_euk"/>
    <property type="match status" value="1"/>
</dbReference>
<keyword evidence="17" id="KW-0443">Lipid metabolism</keyword>
<dbReference type="Gene3D" id="3.40.50.12780">
    <property type="entry name" value="N-terminal domain of ligase-like"/>
    <property type="match status" value="1"/>
</dbReference>
<dbReference type="InterPro" id="IPR042099">
    <property type="entry name" value="ANL_N_sf"/>
</dbReference>
<dbReference type="InterPro" id="IPR053934">
    <property type="entry name" value="HTTM_dom"/>
</dbReference>
<dbReference type="Pfam" id="PF00501">
    <property type="entry name" value="AMP-binding"/>
    <property type="match status" value="1"/>
</dbReference>
<keyword evidence="7 17" id="KW-0067">ATP-binding</keyword>
<keyword evidence="9 18" id="KW-0472">Membrane</keyword>